<evidence type="ECO:0000313" key="3">
    <source>
        <dbReference type="Proteomes" id="UP001152888"/>
    </source>
</evidence>
<comment type="caution">
    <text evidence="2">The sequence shown here is derived from an EMBL/GenBank/DDBJ whole genome shotgun (WGS) entry which is preliminary data.</text>
</comment>
<organism evidence="2 3">
    <name type="scientific">Acanthoscelides obtectus</name>
    <name type="common">Bean weevil</name>
    <name type="synonym">Bruchus obtectus</name>
    <dbReference type="NCBI Taxonomy" id="200917"/>
    <lineage>
        <taxon>Eukaryota</taxon>
        <taxon>Metazoa</taxon>
        <taxon>Ecdysozoa</taxon>
        <taxon>Arthropoda</taxon>
        <taxon>Hexapoda</taxon>
        <taxon>Insecta</taxon>
        <taxon>Pterygota</taxon>
        <taxon>Neoptera</taxon>
        <taxon>Endopterygota</taxon>
        <taxon>Coleoptera</taxon>
        <taxon>Polyphaga</taxon>
        <taxon>Cucujiformia</taxon>
        <taxon>Chrysomeloidea</taxon>
        <taxon>Chrysomelidae</taxon>
        <taxon>Bruchinae</taxon>
        <taxon>Bruchini</taxon>
        <taxon>Acanthoscelides</taxon>
    </lineage>
</organism>
<proteinExistence type="predicted"/>
<name>A0A9P0M3D9_ACAOB</name>
<evidence type="ECO:0000256" key="1">
    <source>
        <dbReference type="SAM" id="MobiDB-lite"/>
    </source>
</evidence>
<gene>
    <name evidence="2" type="ORF">ACAOBT_LOCUS28126</name>
</gene>
<reference evidence="2" key="1">
    <citation type="submission" date="2022-03" db="EMBL/GenBank/DDBJ databases">
        <authorList>
            <person name="Sayadi A."/>
        </authorList>
    </citation>
    <scope>NUCLEOTIDE SEQUENCE</scope>
</reference>
<accession>A0A9P0M3D9</accession>
<feature type="region of interest" description="Disordered" evidence="1">
    <location>
        <begin position="1"/>
        <end position="47"/>
    </location>
</feature>
<dbReference type="Proteomes" id="UP001152888">
    <property type="component" value="Unassembled WGS sequence"/>
</dbReference>
<sequence length="706" mass="79900">MILEKDQSNKRDHLSLGHIREKNSLKKGRCSQRDQDQSNWKDHQRFGIPGRPIQIGGLSKPWAYPGGKYIGGLTQPERLSKLWIFPGGKYFGERPNQSKEPLGLWVYPGGKGYEERPDEPENPSKKGVPEDEALGILIERILNGEISSDSRSRIMRALGCYLAMPLSGGLISGVTSSEATSKPSTLSEKLKDYYKLNAAKSKSKEHRDVYIELKRCVYGLQLPVGFKRAFLHNIYKYFELLPQLKLGGPRSEEELYCQTKIIVTLIEACKGVPLEPKSIRILLDATVLLIRLVSGPLEELPPPVQESQTEVNITIDVEVQQNVELAPPLDNEYKFLEITQESYEYGPGPEEYVAPEEPQVYEQPQFEISMEANMTFEELSYEEQFPEPVVEPSPVPVPERFQEKHELRLEFEQKYESESGLLPRQDYPGDRPGYTNISFELEVDESYPPENTHLPLVVEEEEIEANISITYENNLVPYIEQPVYQTVNEDLTVNITIERESVELVEPSTELAVPEMPDVVESYYSEISIDWDLYYGNNPDDNTPSYIPTPEPVLNAVSPLKETLETLVGGNQPLTLLPEVVETAKIVNRIKIDIKISIERIVGTLIGYRPGLCEVVRQVYSLTASLLHTTVPQNNPRTIDILVKVILSSLRNAQPSILRVIEGVLSKLFSKILMPSTFPLDEILKQVIPLISNWSRYGTSCPTDQD</sequence>
<evidence type="ECO:0000313" key="2">
    <source>
        <dbReference type="EMBL" id="CAH2004673.1"/>
    </source>
</evidence>
<dbReference type="AlphaFoldDB" id="A0A9P0M3D9"/>
<feature type="compositionally biased region" description="Basic and acidic residues" evidence="1">
    <location>
        <begin position="1"/>
        <end position="24"/>
    </location>
</feature>
<feature type="compositionally biased region" description="Basic and acidic residues" evidence="1">
    <location>
        <begin position="31"/>
        <end position="45"/>
    </location>
</feature>
<protein>
    <submittedName>
        <fullName evidence="2">Uncharacterized protein</fullName>
    </submittedName>
</protein>
<keyword evidence="3" id="KW-1185">Reference proteome</keyword>
<dbReference type="EMBL" id="CAKOFQ010007601">
    <property type="protein sequence ID" value="CAH2004673.1"/>
    <property type="molecule type" value="Genomic_DNA"/>
</dbReference>